<dbReference type="EMBL" id="BMIC01000001">
    <property type="protein sequence ID" value="GFZ82541.1"/>
    <property type="molecule type" value="Genomic_DNA"/>
</dbReference>
<reference evidence="1 2" key="1">
    <citation type="journal article" date="2014" name="Int. J. Syst. Evol. Microbiol.">
        <title>Complete genome sequence of Corynebacterium casei LMG S-19264T (=DSM 44701T), isolated from a smear-ripened cheese.</title>
        <authorList>
            <consortium name="US DOE Joint Genome Institute (JGI-PGF)"/>
            <person name="Walter F."/>
            <person name="Albersmeier A."/>
            <person name="Kalinowski J."/>
            <person name="Ruckert C."/>
        </authorList>
    </citation>
    <scope>NUCLEOTIDE SEQUENCE [LARGE SCALE GENOMIC DNA]</scope>
    <source>
        <strain evidence="1 2">CGMCC 1.15295</strain>
    </source>
</reference>
<comment type="caution">
    <text evidence="1">The sequence shown here is derived from an EMBL/GenBank/DDBJ whole genome shotgun (WGS) entry which is preliminary data.</text>
</comment>
<keyword evidence="2" id="KW-1185">Reference proteome</keyword>
<gene>
    <name evidence="1" type="primary">gldD</name>
    <name evidence="1" type="ORF">GCM10011531_11390</name>
</gene>
<evidence type="ECO:0000313" key="1">
    <source>
        <dbReference type="EMBL" id="GFZ82541.1"/>
    </source>
</evidence>
<evidence type="ECO:0000313" key="2">
    <source>
        <dbReference type="Proteomes" id="UP000598120"/>
    </source>
</evidence>
<proteinExistence type="predicted"/>
<dbReference type="InterPro" id="IPR019850">
    <property type="entry name" value="GldD-like"/>
</dbReference>
<protein>
    <submittedName>
        <fullName evidence="1">Gliding motility lipoprotein GldD</fullName>
    </submittedName>
</protein>
<keyword evidence="1" id="KW-0449">Lipoprotein</keyword>
<dbReference type="Pfam" id="PF25593">
    <property type="entry name" value="GldD_lipo"/>
    <property type="match status" value="1"/>
</dbReference>
<dbReference type="Proteomes" id="UP000598120">
    <property type="component" value="Unassembled WGS sequence"/>
</dbReference>
<name>A0A8J2TPB5_9FLAO</name>
<dbReference type="PROSITE" id="PS51257">
    <property type="entry name" value="PROKAR_LIPOPROTEIN"/>
    <property type="match status" value="1"/>
</dbReference>
<organism evidence="1 2">
    <name type="scientific">Aquaticitalea lipolytica</name>
    <dbReference type="NCBI Taxonomy" id="1247562"/>
    <lineage>
        <taxon>Bacteria</taxon>
        <taxon>Pseudomonadati</taxon>
        <taxon>Bacteroidota</taxon>
        <taxon>Flavobacteriia</taxon>
        <taxon>Flavobacteriales</taxon>
        <taxon>Flavobacteriaceae</taxon>
        <taxon>Aquaticitalea</taxon>
    </lineage>
</organism>
<sequence length="196" mass="22620">MIRPKRFLIPLFTAGLMLSCGNDPIPKPRAYLRLDYPKADYKNVDVSLPFTFEKNKLSSKIRYIKADSLNNIYGIDIDYPSLKGTIYLTYKNVSDKELLLNYIRDAQNLTQKHAIKADEIVEQPYINTKSKVFGMFYEVGGNAASQSQFYVTDSTKHFLNGSLYFYAKPNYDSILPAADYLKNDIKHIMESLKWKE</sequence>
<dbReference type="NCBIfam" id="TIGR03512">
    <property type="entry name" value="GldD_lipo"/>
    <property type="match status" value="1"/>
</dbReference>
<accession>A0A8J2TPB5</accession>
<dbReference type="RefSeq" id="WP_188605342.1">
    <property type="nucleotide sequence ID" value="NZ_BMIC01000001.1"/>
</dbReference>
<dbReference type="AlphaFoldDB" id="A0A8J2TPB5"/>